<accession>A0A2K0UEC0</accession>
<name>A0A2K0UEC0_TRIHA</name>
<evidence type="ECO:0000313" key="2">
    <source>
        <dbReference type="Proteomes" id="UP000236290"/>
    </source>
</evidence>
<dbReference type="AlphaFoldDB" id="A0A2K0UEC0"/>
<evidence type="ECO:0000313" key="1">
    <source>
        <dbReference type="EMBL" id="PNP56130.1"/>
    </source>
</evidence>
<organism evidence="1 2">
    <name type="scientific">Trichoderma harzianum</name>
    <name type="common">Hypocrea lixii</name>
    <dbReference type="NCBI Taxonomy" id="5544"/>
    <lineage>
        <taxon>Eukaryota</taxon>
        <taxon>Fungi</taxon>
        <taxon>Dikarya</taxon>
        <taxon>Ascomycota</taxon>
        <taxon>Pezizomycotina</taxon>
        <taxon>Sordariomycetes</taxon>
        <taxon>Hypocreomycetidae</taxon>
        <taxon>Hypocreales</taxon>
        <taxon>Hypocreaceae</taxon>
        <taxon>Trichoderma</taxon>
    </lineage>
</organism>
<sequence>MIRDCDTLDLLSTLQEIVHSHGDEAAIQKQVSAVIATTHWEIDLGEHPLEI</sequence>
<comment type="caution">
    <text evidence="1">The sequence shown here is derived from an EMBL/GenBank/DDBJ whole genome shotgun (WGS) entry which is preliminary data.</text>
</comment>
<proteinExistence type="predicted"/>
<gene>
    <name evidence="1" type="ORF">THARTR1_03655</name>
</gene>
<dbReference type="Proteomes" id="UP000236290">
    <property type="component" value="Unassembled WGS sequence"/>
</dbReference>
<protein>
    <submittedName>
        <fullName evidence="1">Uncharacterized protein</fullName>
    </submittedName>
</protein>
<dbReference type="EMBL" id="MTYI01000048">
    <property type="protein sequence ID" value="PNP56130.1"/>
    <property type="molecule type" value="Genomic_DNA"/>
</dbReference>
<reference evidence="1 2" key="1">
    <citation type="submission" date="2017-02" db="EMBL/GenBank/DDBJ databases">
        <title>Genomes of Trichoderma spp. with biocontrol activity.</title>
        <authorList>
            <person name="Gardiner D."/>
            <person name="Kazan K."/>
            <person name="Vos C."/>
            <person name="Harvey P."/>
        </authorList>
    </citation>
    <scope>NUCLEOTIDE SEQUENCE [LARGE SCALE GENOMIC DNA]</scope>
    <source>
        <strain evidence="1 2">Tr1</strain>
    </source>
</reference>